<evidence type="ECO:0000313" key="1">
    <source>
        <dbReference type="EMBL" id="CAD8463404.1"/>
    </source>
</evidence>
<dbReference type="AlphaFoldDB" id="A0A7S0DRQ0"/>
<name>A0A7S0DRQ0_9EUKA</name>
<accession>A0A7S0DRQ0</accession>
<sequence length="201" mass="23222">MITKYIKELNKFLFVSSSAVSALEQTKQGSDDVVKELEHLKAKEEKYSKNSQDYKRFDLSKMVVNMKEILGKSPQSFSSIVRCFHQDLLLCQGVLQAIEFRKNLATRLKKALKVEEHWKAKPPTTPQAKQKRQKHQKTLGHLSAALDITDKLLIEVHLPGIFKDMQHRFGIAAKRVIKDHLALTRRMISFWKTTQEELGCF</sequence>
<organism evidence="1">
    <name type="scientific">Amorphochlora amoebiformis</name>
    <dbReference type="NCBI Taxonomy" id="1561963"/>
    <lineage>
        <taxon>Eukaryota</taxon>
        <taxon>Sar</taxon>
        <taxon>Rhizaria</taxon>
        <taxon>Cercozoa</taxon>
        <taxon>Chlorarachniophyceae</taxon>
        <taxon>Amorphochlora</taxon>
    </lineage>
</organism>
<proteinExistence type="predicted"/>
<reference evidence="1" key="1">
    <citation type="submission" date="2021-01" db="EMBL/GenBank/DDBJ databases">
        <authorList>
            <person name="Corre E."/>
            <person name="Pelletier E."/>
            <person name="Niang G."/>
            <person name="Scheremetjew M."/>
            <person name="Finn R."/>
            <person name="Kale V."/>
            <person name="Holt S."/>
            <person name="Cochrane G."/>
            <person name="Meng A."/>
            <person name="Brown T."/>
            <person name="Cohen L."/>
        </authorList>
    </citation>
    <scope>NUCLEOTIDE SEQUENCE</scope>
    <source>
        <strain evidence="1">CCMP2058</strain>
    </source>
</reference>
<protein>
    <submittedName>
        <fullName evidence="1">Uncharacterized protein</fullName>
    </submittedName>
</protein>
<gene>
    <name evidence="1" type="ORF">LAMO00422_LOCUS22366</name>
</gene>
<dbReference type="EMBL" id="HBEM01032744">
    <property type="protein sequence ID" value="CAD8463404.1"/>
    <property type="molecule type" value="Transcribed_RNA"/>
</dbReference>